<evidence type="ECO:0000313" key="3">
    <source>
        <dbReference type="EMBL" id="TLU64698.1"/>
    </source>
</evidence>
<reference evidence="3 4" key="1">
    <citation type="submission" date="2019-05" db="EMBL/GenBank/DDBJ databases">
        <title>Genome sequences of Thalassotalea litorea 1K03283.</title>
        <authorList>
            <person name="Zhang D."/>
        </authorList>
    </citation>
    <scope>NUCLEOTIDE SEQUENCE [LARGE SCALE GENOMIC DNA]</scope>
    <source>
        <strain evidence="3 4">MCCC 1K03283</strain>
    </source>
</reference>
<feature type="coiled-coil region" evidence="2">
    <location>
        <begin position="20"/>
        <end position="54"/>
    </location>
</feature>
<keyword evidence="2" id="KW-0175">Coiled coil</keyword>
<comment type="similarity">
    <text evidence="1">Belongs to the SlyX family.</text>
</comment>
<comment type="caution">
    <text evidence="3">The sequence shown here is derived from an EMBL/GenBank/DDBJ whole genome shotgun (WGS) entry which is preliminary data.</text>
</comment>
<dbReference type="Proteomes" id="UP000307790">
    <property type="component" value="Unassembled WGS sequence"/>
</dbReference>
<dbReference type="Pfam" id="PF04102">
    <property type="entry name" value="SlyX"/>
    <property type="match status" value="1"/>
</dbReference>
<name>A0A5R9IS05_9GAMM</name>
<dbReference type="PANTHER" id="PTHR36508">
    <property type="entry name" value="PROTEIN SLYX"/>
    <property type="match status" value="1"/>
</dbReference>
<keyword evidence="4" id="KW-1185">Reference proteome</keyword>
<protein>
    <recommendedName>
        <fullName evidence="1">Protein SlyX homolog</fullName>
    </recommendedName>
</protein>
<sequence length="82" mass="9557">MIMSLTMTQTNDTTQLNQRLDNLETRLAFQDDVIDQLNHEISVHQQKIKDLNEQLHLIGQKVRDMNTSVVGRDEDETPPPHY</sequence>
<dbReference type="EMBL" id="VCBC01000010">
    <property type="protein sequence ID" value="TLU64698.1"/>
    <property type="molecule type" value="Genomic_DNA"/>
</dbReference>
<organism evidence="3 4">
    <name type="scientific">Thalassotalea litorea</name>
    <dbReference type="NCBI Taxonomy" id="2020715"/>
    <lineage>
        <taxon>Bacteria</taxon>
        <taxon>Pseudomonadati</taxon>
        <taxon>Pseudomonadota</taxon>
        <taxon>Gammaproteobacteria</taxon>
        <taxon>Alteromonadales</taxon>
        <taxon>Colwelliaceae</taxon>
        <taxon>Thalassotalea</taxon>
    </lineage>
</organism>
<evidence type="ECO:0000256" key="1">
    <source>
        <dbReference type="HAMAP-Rule" id="MF_00715"/>
    </source>
</evidence>
<dbReference type="InterPro" id="IPR007236">
    <property type="entry name" value="SlyX"/>
</dbReference>
<dbReference type="OrthoDB" id="5771733at2"/>
<dbReference type="AlphaFoldDB" id="A0A5R9IS05"/>
<dbReference type="PANTHER" id="PTHR36508:SF1">
    <property type="entry name" value="PROTEIN SLYX"/>
    <property type="match status" value="1"/>
</dbReference>
<evidence type="ECO:0000256" key="2">
    <source>
        <dbReference type="SAM" id="Coils"/>
    </source>
</evidence>
<evidence type="ECO:0000313" key="4">
    <source>
        <dbReference type="Proteomes" id="UP000307790"/>
    </source>
</evidence>
<proteinExistence type="inferred from homology"/>
<dbReference type="Gene3D" id="1.20.5.300">
    <property type="match status" value="1"/>
</dbReference>
<dbReference type="HAMAP" id="MF_00715">
    <property type="entry name" value="SlyX"/>
    <property type="match status" value="1"/>
</dbReference>
<accession>A0A5R9IS05</accession>
<gene>
    <name evidence="1" type="primary">slyX</name>
    <name evidence="3" type="ORF">FE810_11490</name>
</gene>